<dbReference type="SUPFAM" id="SSF46785">
    <property type="entry name" value="Winged helix' DNA-binding domain"/>
    <property type="match status" value="1"/>
</dbReference>
<evidence type="ECO:0000256" key="4">
    <source>
        <dbReference type="ARBA" id="ARBA00023163"/>
    </source>
</evidence>
<evidence type="ECO:0000256" key="2">
    <source>
        <dbReference type="ARBA" id="ARBA00023015"/>
    </source>
</evidence>
<dbReference type="RefSeq" id="WP_283832169.1">
    <property type="nucleotide sequence ID" value="NZ_JASJEU010000014.1"/>
</dbReference>
<keyword evidence="3" id="KW-0238">DNA-binding</keyword>
<dbReference type="PANTHER" id="PTHR30419:SF28">
    <property type="entry name" value="HTH-TYPE TRANSCRIPTIONAL REGULATOR BSDA"/>
    <property type="match status" value="1"/>
</dbReference>
<evidence type="ECO:0000313" key="6">
    <source>
        <dbReference type="EMBL" id="MDJ1650828.1"/>
    </source>
</evidence>
<dbReference type="InterPro" id="IPR036390">
    <property type="entry name" value="WH_DNA-bd_sf"/>
</dbReference>
<evidence type="ECO:0000256" key="1">
    <source>
        <dbReference type="ARBA" id="ARBA00009437"/>
    </source>
</evidence>
<evidence type="ECO:0000259" key="5">
    <source>
        <dbReference type="PROSITE" id="PS50931"/>
    </source>
</evidence>
<sequence>MDGGIQKLAAFVKTAECGSFTKAAEALSYSQSGISRMVADLEHEWGVSLLERGRGGVRLTSDGLRLLPHVEAVYAAHGELKRRVDELNGLEAGLIRIGTFSSVATHWLPNVVKAFQKDHPRIDYELLIGEYAEIEEWIAKGRVDCGFLRLPASADLDVLPLGGDELVAVLPLGHPLSTRDTVPLAELCAEPFMLLERGTKAEVSELLERYDVKPNVHFTTWDDYAIMSMVESGLGVGILPRLILKRAPYRIVTRSLDVEARRAIGIALRDRKSASVAVKTFLDYLPYRLGDAFGGNRGL</sequence>
<comment type="similarity">
    <text evidence="1">Belongs to the LysR transcriptional regulatory family.</text>
</comment>
<dbReference type="InterPro" id="IPR000847">
    <property type="entry name" value="LysR_HTH_N"/>
</dbReference>
<dbReference type="Pfam" id="PF00126">
    <property type="entry name" value="HTH_1"/>
    <property type="match status" value="1"/>
</dbReference>
<comment type="caution">
    <text evidence="6">The sequence shown here is derived from an EMBL/GenBank/DDBJ whole genome shotgun (WGS) entry which is preliminary data.</text>
</comment>
<accession>A0ABT7DMT6</accession>
<keyword evidence="7" id="KW-1185">Reference proteome</keyword>
<protein>
    <submittedName>
        <fullName evidence="6">LysR family transcriptional regulator</fullName>
    </submittedName>
</protein>
<name>A0ABT7DMT6_9ACTN</name>
<dbReference type="PANTHER" id="PTHR30419">
    <property type="entry name" value="HTH-TYPE TRANSCRIPTIONAL REGULATOR YBHD"/>
    <property type="match status" value="1"/>
</dbReference>
<dbReference type="PROSITE" id="PS50931">
    <property type="entry name" value="HTH_LYSR"/>
    <property type="match status" value="1"/>
</dbReference>
<keyword evidence="2" id="KW-0805">Transcription regulation</keyword>
<keyword evidence="4" id="KW-0804">Transcription</keyword>
<dbReference type="SUPFAM" id="SSF53850">
    <property type="entry name" value="Periplasmic binding protein-like II"/>
    <property type="match status" value="1"/>
</dbReference>
<dbReference type="InterPro" id="IPR036388">
    <property type="entry name" value="WH-like_DNA-bd_sf"/>
</dbReference>
<proteinExistence type="inferred from homology"/>
<dbReference type="InterPro" id="IPR050950">
    <property type="entry name" value="HTH-type_LysR_regulators"/>
</dbReference>
<feature type="domain" description="HTH lysR-type" evidence="5">
    <location>
        <begin position="1"/>
        <end position="60"/>
    </location>
</feature>
<dbReference type="Pfam" id="PF03466">
    <property type="entry name" value="LysR_substrate"/>
    <property type="match status" value="1"/>
</dbReference>
<evidence type="ECO:0000313" key="7">
    <source>
        <dbReference type="Proteomes" id="UP001232750"/>
    </source>
</evidence>
<dbReference type="CDD" id="cd05466">
    <property type="entry name" value="PBP2_LTTR_substrate"/>
    <property type="match status" value="1"/>
</dbReference>
<evidence type="ECO:0000256" key="3">
    <source>
        <dbReference type="ARBA" id="ARBA00023125"/>
    </source>
</evidence>
<gene>
    <name evidence="6" type="ORF">QNJ86_08435</name>
</gene>
<dbReference type="Gene3D" id="1.10.10.10">
    <property type="entry name" value="Winged helix-like DNA-binding domain superfamily/Winged helix DNA-binding domain"/>
    <property type="match status" value="1"/>
</dbReference>
<dbReference type="Gene3D" id="3.40.190.290">
    <property type="match status" value="1"/>
</dbReference>
<organism evidence="6 7">
    <name type="scientific">Gordonibacter faecis</name>
    <dbReference type="NCBI Taxonomy" id="3047475"/>
    <lineage>
        <taxon>Bacteria</taxon>
        <taxon>Bacillati</taxon>
        <taxon>Actinomycetota</taxon>
        <taxon>Coriobacteriia</taxon>
        <taxon>Eggerthellales</taxon>
        <taxon>Eggerthellaceae</taxon>
        <taxon>Gordonibacter</taxon>
    </lineage>
</organism>
<dbReference type="PRINTS" id="PR00039">
    <property type="entry name" value="HTHLYSR"/>
</dbReference>
<dbReference type="EMBL" id="JASJEU010000014">
    <property type="protein sequence ID" value="MDJ1650828.1"/>
    <property type="molecule type" value="Genomic_DNA"/>
</dbReference>
<dbReference type="InterPro" id="IPR005119">
    <property type="entry name" value="LysR_subst-bd"/>
</dbReference>
<dbReference type="Proteomes" id="UP001232750">
    <property type="component" value="Unassembled WGS sequence"/>
</dbReference>
<reference evidence="6 7" key="1">
    <citation type="submission" date="2023-05" db="EMBL/GenBank/DDBJ databases">
        <title>Gordonibacter KGMB12511T sp. nov., isolated from faeces of healthy Korean.</title>
        <authorList>
            <person name="Kim H.S."/>
            <person name="Kim J.-S."/>
            <person name="Suh M.K."/>
            <person name="Eom M.K."/>
            <person name="Do H.E."/>
            <person name="Lee J.-S."/>
        </authorList>
    </citation>
    <scope>NUCLEOTIDE SEQUENCE [LARGE SCALE GENOMIC DNA]</scope>
    <source>
        <strain evidence="6 7">KGMB12511</strain>
    </source>
</reference>